<reference evidence="1" key="1">
    <citation type="submission" date="2012-10" db="EMBL/GenBank/DDBJ databases">
        <authorList>
            <person name="Harkins D.M."/>
            <person name="Durkin A.S."/>
            <person name="Brinkac L.M."/>
            <person name="Haft D.H."/>
            <person name="Selengut J.D."/>
            <person name="Sanka R."/>
            <person name="DePew J."/>
            <person name="Purushe J."/>
            <person name="Matthias M.A."/>
            <person name="Vinetz J.M."/>
            <person name="Sutton G.G."/>
            <person name="Nierman W.C."/>
            <person name="Fouts D.E."/>
        </authorList>
    </citation>
    <scope>NUCLEOTIDE SEQUENCE [LARGE SCALE GENOMIC DNA]</scope>
    <source>
        <strain evidence="1">MOR084</strain>
    </source>
</reference>
<protein>
    <submittedName>
        <fullName evidence="1">Uncharacterized protein</fullName>
    </submittedName>
</protein>
<evidence type="ECO:0000313" key="2">
    <source>
        <dbReference type="Proteomes" id="UP000006329"/>
    </source>
</evidence>
<accession>A0A0E2BL38</accession>
<dbReference type="EMBL" id="AHON02000013">
    <property type="protein sequence ID" value="EKO35697.1"/>
    <property type="molecule type" value="Genomic_DNA"/>
</dbReference>
<sequence>MALSTFQYRPSVIFPRKKRGTIGSKTRRFEIFFQQQIESRYSGFSSYERNLQLIRI</sequence>
<evidence type="ECO:0000313" key="1">
    <source>
        <dbReference type="EMBL" id="EKO35697.1"/>
    </source>
</evidence>
<dbReference type="AlphaFoldDB" id="A0A0E2BL38"/>
<gene>
    <name evidence="1" type="ORF">LEP1GSC179_1170</name>
</gene>
<dbReference type="Proteomes" id="UP000006329">
    <property type="component" value="Unassembled WGS sequence"/>
</dbReference>
<keyword evidence="2" id="KW-1185">Reference proteome</keyword>
<organism evidence="1 2">
    <name type="scientific">Leptospira santarosai str. MOR084</name>
    <dbReference type="NCBI Taxonomy" id="1049984"/>
    <lineage>
        <taxon>Bacteria</taxon>
        <taxon>Pseudomonadati</taxon>
        <taxon>Spirochaetota</taxon>
        <taxon>Spirochaetia</taxon>
        <taxon>Leptospirales</taxon>
        <taxon>Leptospiraceae</taxon>
        <taxon>Leptospira</taxon>
    </lineage>
</organism>
<comment type="caution">
    <text evidence="1">The sequence shown here is derived from an EMBL/GenBank/DDBJ whole genome shotgun (WGS) entry which is preliminary data.</text>
</comment>
<proteinExistence type="predicted"/>
<name>A0A0E2BL38_9LEPT</name>